<evidence type="ECO:0000256" key="1">
    <source>
        <dbReference type="ARBA" id="ARBA00012864"/>
    </source>
</evidence>
<dbReference type="EC" id="3.5.2.7" evidence="1 8"/>
<dbReference type="PANTHER" id="PTHR42752">
    <property type="entry name" value="IMIDAZOLONEPROPIONASE"/>
    <property type="match status" value="1"/>
</dbReference>
<dbReference type="AlphaFoldDB" id="A0A939KLR0"/>
<feature type="domain" description="Amidohydrolase 3" evidence="9">
    <location>
        <begin position="117"/>
        <end position="385"/>
    </location>
</feature>
<feature type="binding site" evidence="8">
    <location>
        <position position="326"/>
    </location>
    <ligand>
        <name>N-formimidoyl-L-glutamate</name>
        <dbReference type="ChEBI" id="CHEBI:58928"/>
    </ligand>
</feature>
<feature type="binding site" evidence="8">
    <location>
        <position position="250"/>
    </location>
    <ligand>
        <name>4-imidazolone-5-propanoate</name>
        <dbReference type="ChEBI" id="CHEBI:77893"/>
    </ligand>
</feature>
<comment type="similarity">
    <text evidence="8">Belongs to the metallo-dependent hydrolases superfamily. HutI family.</text>
</comment>
<keyword evidence="7 8" id="KW-0408">Iron</keyword>
<dbReference type="RefSeq" id="WP_207845645.1">
    <property type="nucleotide sequence ID" value="NZ_JAFVMH010000002.1"/>
</dbReference>
<feature type="binding site" evidence="8">
    <location>
        <position position="247"/>
    </location>
    <ligand>
        <name>Zn(2+)</name>
        <dbReference type="ChEBI" id="CHEBI:29105"/>
    </ligand>
</feature>
<keyword evidence="11" id="KW-1185">Reference proteome</keyword>
<feature type="binding site" evidence="8">
    <location>
        <position position="324"/>
    </location>
    <ligand>
        <name>N-formimidoyl-L-glutamate</name>
        <dbReference type="ChEBI" id="CHEBI:58928"/>
    </ligand>
</feature>
<dbReference type="InterPro" id="IPR013108">
    <property type="entry name" value="Amidohydro_3"/>
</dbReference>
<organism evidence="10 11">
    <name type="scientific">Acetobacter garciniae</name>
    <dbReference type="NCBI Taxonomy" id="2817435"/>
    <lineage>
        <taxon>Bacteria</taxon>
        <taxon>Pseudomonadati</taxon>
        <taxon>Pseudomonadota</taxon>
        <taxon>Alphaproteobacteria</taxon>
        <taxon>Acetobacterales</taxon>
        <taxon>Acetobacteraceae</taxon>
        <taxon>Acetobacter</taxon>
    </lineage>
</organism>
<gene>
    <name evidence="8" type="primary">hutI</name>
    <name evidence="10" type="ORF">J2D77_04955</name>
</gene>
<dbReference type="PANTHER" id="PTHR42752:SF1">
    <property type="entry name" value="IMIDAZOLONEPROPIONASE-RELATED"/>
    <property type="match status" value="1"/>
</dbReference>
<dbReference type="GO" id="GO:0050480">
    <property type="term" value="F:imidazolonepropionase activity"/>
    <property type="evidence" value="ECO:0007669"/>
    <property type="project" value="UniProtKB-UniRule"/>
</dbReference>
<dbReference type="InterPro" id="IPR005920">
    <property type="entry name" value="HutI"/>
</dbReference>
<dbReference type="InterPro" id="IPR032466">
    <property type="entry name" value="Metal_Hydrolase"/>
</dbReference>
<evidence type="ECO:0000256" key="4">
    <source>
        <dbReference type="ARBA" id="ARBA00022801"/>
    </source>
</evidence>
<feature type="binding site" evidence="8">
    <location>
        <position position="247"/>
    </location>
    <ligand>
        <name>Fe(3+)</name>
        <dbReference type="ChEBI" id="CHEBI:29034"/>
    </ligand>
</feature>
<feature type="binding site" evidence="8">
    <location>
        <position position="322"/>
    </location>
    <ligand>
        <name>Zn(2+)</name>
        <dbReference type="ChEBI" id="CHEBI:29105"/>
    </ligand>
</feature>
<comment type="pathway">
    <text evidence="8">Amino-acid degradation; L-histidine degradation into L-glutamate; N-formimidoyl-L-glutamate from L-histidine: step 3/3.</text>
</comment>
<dbReference type="Gene3D" id="3.20.20.140">
    <property type="entry name" value="Metal-dependent hydrolases"/>
    <property type="match status" value="1"/>
</dbReference>
<dbReference type="EMBL" id="JAFVMH010000002">
    <property type="protein sequence ID" value="MBO1324503.1"/>
    <property type="molecule type" value="Genomic_DNA"/>
</dbReference>
<evidence type="ECO:0000313" key="10">
    <source>
        <dbReference type="EMBL" id="MBO1324503.1"/>
    </source>
</evidence>
<feature type="binding site" evidence="8">
    <location>
        <position position="77"/>
    </location>
    <ligand>
        <name>Zn(2+)</name>
        <dbReference type="ChEBI" id="CHEBI:29105"/>
    </ligand>
</feature>
<dbReference type="InterPro" id="IPR011059">
    <property type="entry name" value="Metal-dep_hydrolase_composite"/>
</dbReference>
<comment type="caution">
    <text evidence="10">The sequence shown here is derived from an EMBL/GenBank/DDBJ whole genome shotgun (WGS) entry which is preliminary data.</text>
</comment>
<dbReference type="GO" id="GO:0005506">
    <property type="term" value="F:iron ion binding"/>
    <property type="evidence" value="ECO:0007669"/>
    <property type="project" value="UniProtKB-UniRule"/>
</dbReference>
<dbReference type="GO" id="GO:0019556">
    <property type="term" value="P:L-histidine catabolic process to glutamate and formamide"/>
    <property type="evidence" value="ECO:0007669"/>
    <property type="project" value="UniProtKB-UniRule"/>
</dbReference>
<dbReference type="Pfam" id="PF07969">
    <property type="entry name" value="Amidohydro_3"/>
    <property type="match status" value="1"/>
</dbReference>
<dbReference type="CDD" id="cd01296">
    <property type="entry name" value="Imidazolone-5PH"/>
    <property type="match status" value="1"/>
</dbReference>
<keyword evidence="3 8" id="KW-0479">Metal-binding</keyword>
<evidence type="ECO:0000256" key="5">
    <source>
        <dbReference type="ARBA" id="ARBA00022808"/>
    </source>
</evidence>
<feature type="binding site" evidence="8">
    <location>
        <position position="86"/>
    </location>
    <ligand>
        <name>4-imidazolone-5-propanoate</name>
        <dbReference type="ChEBI" id="CHEBI:77893"/>
    </ligand>
</feature>
<evidence type="ECO:0000256" key="2">
    <source>
        <dbReference type="ARBA" id="ARBA00022490"/>
    </source>
</evidence>
<evidence type="ECO:0000313" key="11">
    <source>
        <dbReference type="Proteomes" id="UP000664073"/>
    </source>
</evidence>
<evidence type="ECO:0000256" key="8">
    <source>
        <dbReference type="HAMAP-Rule" id="MF_00372"/>
    </source>
</evidence>
<feature type="binding site" evidence="8">
    <location>
        <position position="79"/>
    </location>
    <ligand>
        <name>Fe(3+)</name>
        <dbReference type="ChEBI" id="CHEBI:29034"/>
    </ligand>
</feature>
<keyword evidence="5 8" id="KW-0369">Histidine metabolism</keyword>
<dbReference type="FunFam" id="3.20.20.140:FF:000007">
    <property type="entry name" value="Imidazolonepropionase"/>
    <property type="match status" value="1"/>
</dbReference>
<evidence type="ECO:0000256" key="3">
    <source>
        <dbReference type="ARBA" id="ARBA00022723"/>
    </source>
</evidence>
<comment type="subcellular location">
    <subcellularLocation>
        <location evidence="8">Cytoplasm</location>
    </subcellularLocation>
</comment>
<feature type="binding site" evidence="8">
    <location>
        <position position="327"/>
    </location>
    <ligand>
        <name>4-imidazolone-5-propanoate</name>
        <dbReference type="ChEBI" id="CHEBI:77893"/>
    </ligand>
</feature>
<feature type="binding site" evidence="8">
    <location>
        <position position="79"/>
    </location>
    <ligand>
        <name>Zn(2+)</name>
        <dbReference type="ChEBI" id="CHEBI:29105"/>
    </ligand>
</feature>
<dbReference type="GO" id="GO:0008270">
    <property type="term" value="F:zinc ion binding"/>
    <property type="evidence" value="ECO:0007669"/>
    <property type="project" value="UniProtKB-UniRule"/>
</dbReference>
<keyword evidence="2 8" id="KW-0963">Cytoplasm</keyword>
<dbReference type="SUPFAM" id="SSF51338">
    <property type="entry name" value="Composite domain of metallo-dependent hydrolases"/>
    <property type="match status" value="1"/>
</dbReference>
<name>A0A939KLR0_9PROT</name>
<feature type="binding site" evidence="8">
    <location>
        <position position="149"/>
    </location>
    <ligand>
        <name>N-formimidoyl-L-glutamate</name>
        <dbReference type="ChEBI" id="CHEBI:58928"/>
    </ligand>
</feature>
<dbReference type="Gene3D" id="2.30.40.10">
    <property type="entry name" value="Urease, subunit C, domain 1"/>
    <property type="match status" value="1"/>
</dbReference>
<comment type="cofactor">
    <cofactor evidence="8">
        <name>Zn(2+)</name>
        <dbReference type="ChEBI" id="CHEBI:29105"/>
    </cofactor>
    <cofactor evidence="8">
        <name>Fe(3+)</name>
        <dbReference type="ChEBI" id="CHEBI:29034"/>
    </cofactor>
    <text evidence="8">Binds 1 zinc or iron ion per subunit.</text>
</comment>
<dbReference type="Proteomes" id="UP000664073">
    <property type="component" value="Unassembled WGS sequence"/>
</dbReference>
<evidence type="ECO:0000256" key="6">
    <source>
        <dbReference type="ARBA" id="ARBA00022833"/>
    </source>
</evidence>
<accession>A0A939KLR0</accession>
<evidence type="ECO:0000256" key="7">
    <source>
        <dbReference type="ARBA" id="ARBA00023004"/>
    </source>
</evidence>
<feature type="binding site" evidence="8">
    <location>
        <position position="322"/>
    </location>
    <ligand>
        <name>Fe(3+)</name>
        <dbReference type="ChEBI" id="CHEBI:29034"/>
    </ligand>
</feature>
<feature type="binding site" evidence="8">
    <location>
        <position position="182"/>
    </location>
    <ligand>
        <name>4-imidazolone-5-propanoate</name>
        <dbReference type="ChEBI" id="CHEBI:77893"/>
    </ligand>
</feature>
<reference evidence="10" key="1">
    <citation type="submission" date="2021-03" db="EMBL/GenBank/DDBJ databases">
        <title>The complete genome sequence of Acetobacter sp. TBRC 12339.</title>
        <authorList>
            <person name="Charoenyingcharoen P."/>
            <person name="Yukphan P."/>
        </authorList>
    </citation>
    <scope>NUCLEOTIDE SEQUENCE</scope>
    <source>
        <strain evidence="10">TBRC 12339</strain>
    </source>
</reference>
<comment type="function">
    <text evidence="8">Catalyzes the hydrolytic cleavage of the carbon-nitrogen bond in imidazolone-5-propanoate to yield N-formimidoyl-L-glutamate. It is the third step in the universal histidine degradation pathway.</text>
</comment>
<proteinExistence type="inferred from homology"/>
<evidence type="ECO:0000259" key="9">
    <source>
        <dbReference type="Pfam" id="PF07969"/>
    </source>
</evidence>
<feature type="binding site" evidence="8">
    <location>
        <position position="149"/>
    </location>
    <ligand>
        <name>4-imidazolone-5-propanoate</name>
        <dbReference type="ChEBI" id="CHEBI:77893"/>
    </ligand>
</feature>
<keyword evidence="4 8" id="KW-0378">Hydrolase</keyword>
<dbReference type="SUPFAM" id="SSF51556">
    <property type="entry name" value="Metallo-dependent hydrolases"/>
    <property type="match status" value="1"/>
</dbReference>
<feature type="binding site" evidence="8">
    <location>
        <position position="77"/>
    </location>
    <ligand>
        <name>Fe(3+)</name>
        <dbReference type="ChEBI" id="CHEBI:29034"/>
    </ligand>
</feature>
<dbReference type="HAMAP" id="MF_00372">
    <property type="entry name" value="HutI"/>
    <property type="match status" value="1"/>
</dbReference>
<comment type="catalytic activity">
    <reaction evidence="8">
        <text>4-imidazolone-5-propanoate + H2O = N-formimidoyl-L-glutamate</text>
        <dbReference type="Rhea" id="RHEA:23660"/>
        <dbReference type="ChEBI" id="CHEBI:15377"/>
        <dbReference type="ChEBI" id="CHEBI:58928"/>
        <dbReference type="ChEBI" id="CHEBI:77893"/>
        <dbReference type="EC" id="3.5.2.7"/>
    </reaction>
</comment>
<dbReference type="NCBIfam" id="TIGR01224">
    <property type="entry name" value="hutI"/>
    <property type="match status" value="1"/>
</dbReference>
<sequence>MWDRLWIDINLATDATGTGQPGGDDFGTIPDGAIAVKDGVIAWVGSRADLPGTPESLAAEVLTCGGQWMTAGLVDPHTHLVFGGDRSGEFAERLQGVSYQEIARRGGGILSTVRATREASEEDLLQSTLKRARTLVENGVTTVEIKSGYGLRLEDELKQLRVARAVGRHLPLRVHTTFLGAHALPPEFAGRQADYVTHLCNDMLPAVAREGLADSVDAFCETIAFTPAEVEQIFTVARGLNLPLRLHADQMSDLGGSALAARWGALSADHVEYATEAGARAMAEAGTVAMLLPGAFYFVREEKQPPVALFRKHGVAMGLATDCNPGTSPILTPTGVMNMACTLFRLTPGEALAGHTHIAARALGLADTVGRLRVGMAADMALWDIAGPHELSYWIGGVRPTGRVFAGQPDCQPARQPD</sequence>
<keyword evidence="6 8" id="KW-0862">Zinc</keyword>
<protein>
    <recommendedName>
        <fullName evidence="1 8">Imidazolonepropionase</fullName>
        <ecNumber evidence="1 8">3.5.2.7</ecNumber>
    </recommendedName>
    <alternativeName>
        <fullName evidence="8">Imidazolone-5-propionate hydrolase</fullName>
    </alternativeName>
</protein>
<dbReference type="GO" id="GO:0005737">
    <property type="term" value="C:cytoplasm"/>
    <property type="evidence" value="ECO:0007669"/>
    <property type="project" value="UniProtKB-SubCell"/>
</dbReference>